<gene>
    <name evidence="1" type="ORF">S01H1_68187</name>
</gene>
<evidence type="ECO:0000313" key="1">
    <source>
        <dbReference type="EMBL" id="GAG30252.1"/>
    </source>
</evidence>
<name>X0X4A1_9ZZZZ</name>
<protein>
    <submittedName>
        <fullName evidence="1">Uncharacterized protein</fullName>
    </submittedName>
</protein>
<comment type="caution">
    <text evidence="1">The sequence shown here is derived from an EMBL/GenBank/DDBJ whole genome shotgun (WGS) entry which is preliminary data.</text>
</comment>
<accession>X0X4A1</accession>
<proteinExistence type="predicted"/>
<feature type="non-terminal residue" evidence="1">
    <location>
        <position position="1"/>
    </location>
</feature>
<reference evidence="1" key="1">
    <citation type="journal article" date="2014" name="Front. Microbiol.">
        <title>High frequency of phylogenetically diverse reductive dehalogenase-homologous genes in deep subseafloor sedimentary metagenomes.</title>
        <authorList>
            <person name="Kawai M."/>
            <person name="Futagami T."/>
            <person name="Toyoda A."/>
            <person name="Takaki Y."/>
            <person name="Nishi S."/>
            <person name="Hori S."/>
            <person name="Arai W."/>
            <person name="Tsubouchi T."/>
            <person name="Morono Y."/>
            <person name="Uchiyama I."/>
            <person name="Ito T."/>
            <person name="Fujiyama A."/>
            <person name="Inagaki F."/>
            <person name="Takami H."/>
        </authorList>
    </citation>
    <scope>NUCLEOTIDE SEQUENCE</scope>
    <source>
        <strain evidence="1">Expedition CK06-06</strain>
    </source>
</reference>
<dbReference type="AlphaFoldDB" id="X0X4A1"/>
<sequence length="43" mass="4594">PRVLEAGHAAESSAASPVLGAEEIEELKRFGTEDLDAQIIEDE</sequence>
<organism evidence="1">
    <name type="scientific">marine sediment metagenome</name>
    <dbReference type="NCBI Taxonomy" id="412755"/>
    <lineage>
        <taxon>unclassified sequences</taxon>
        <taxon>metagenomes</taxon>
        <taxon>ecological metagenomes</taxon>
    </lineage>
</organism>
<dbReference type="EMBL" id="BARS01045211">
    <property type="protein sequence ID" value="GAG30252.1"/>
    <property type="molecule type" value="Genomic_DNA"/>
</dbReference>